<reference evidence="2" key="2">
    <citation type="submission" date="2013-10" db="EMBL/GenBank/DDBJ databases">
        <authorList>
            <person name="Aslett M."/>
        </authorList>
    </citation>
    <scope>NUCLEOTIDE SEQUENCE [LARGE SCALE GENOMIC DNA]</scope>
    <source>
        <strain evidence="2">Houghton</strain>
    </source>
</reference>
<proteinExistence type="predicted"/>
<keyword evidence="3" id="KW-1185">Reference proteome</keyword>
<feature type="compositionally biased region" description="Low complexity" evidence="1">
    <location>
        <begin position="134"/>
        <end position="151"/>
    </location>
</feature>
<accession>U6LV67</accession>
<feature type="region of interest" description="Disordered" evidence="1">
    <location>
        <begin position="193"/>
        <end position="260"/>
    </location>
</feature>
<name>U6LV67_9EIME</name>
<dbReference type="Proteomes" id="UP000030750">
    <property type="component" value="Unassembled WGS sequence"/>
</dbReference>
<evidence type="ECO:0000313" key="3">
    <source>
        <dbReference type="Proteomes" id="UP000030750"/>
    </source>
</evidence>
<feature type="region of interest" description="Disordered" evidence="1">
    <location>
        <begin position="288"/>
        <end position="313"/>
    </location>
</feature>
<gene>
    <name evidence="2" type="ORF">EBH_0070980</name>
</gene>
<dbReference type="AlphaFoldDB" id="U6LV67"/>
<feature type="compositionally biased region" description="Low complexity" evidence="1">
    <location>
        <begin position="71"/>
        <end position="92"/>
    </location>
</feature>
<organism evidence="2 3">
    <name type="scientific">Eimeria brunetti</name>
    <dbReference type="NCBI Taxonomy" id="51314"/>
    <lineage>
        <taxon>Eukaryota</taxon>
        <taxon>Sar</taxon>
        <taxon>Alveolata</taxon>
        <taxon>Apicomplexa</taxon>
        <taxon>Conoidasida</taxon>
        <taxon>Coccidia</taxon>
        <taxon>Eucoccidiorida</taxon>
        <taxon>Eimeriorina</taxon>
        <taxon>Eimeriidae</taxon>
        <taxon>Eimeria</taxon>
    </lineage>
</organism>
<reference evidence="2" key="1">
    <citation type="submission" date="2013-10" db="EMBL/GenBank/DDBJ databases">
        <title>Genomic analysis of the causative agents of coccidiosis in chickens.</title>
        <authorList>
            <person name="Reid A.J."/>
            <person name="Blake D."/>
            <person name="Billington K."/>
            <person name="Browne H."/>
            <person name="Dunn M."/>
            <person name="Hung S."/>
            <person name="Kawahara F."/>
            <person name="Miranda-Saavedra D."/>
            <person name="Mourier T."/>
            <person name="Nagra H."/>
            <person name="Otto T.D."/>
            <person name="Rawlings N."/>
            <person name="Sanchez A."/>
            <person name="Sanders M."/>
            <person name="Subramaniam C."/>
            <person name="Tay Y."/>
            <person name="Dear P."/>
            <person name="Doerig C."/>
            <person name="Gruber A."/>
            <person name="Parkinson J."/>
            <person name="Shirley M."/>
            <person name="Wan K.L."/>
            <person name="Berriman M."/>
            <person name="Tomley F."/>
            <person name="Pain A."/>
        </authorList>
    </citation>
    <scope>NUCLEOTIDE SEQUENCE [LARGE SCALE GENOMIC DNA]</scope>
    <source>
        <strain evidence="2">Houghton</strain>
    </source>
</reference>
<feature type="compositionally biased region" description="Polar residues" evidence="1">
    <location>
        <begin position="56"/>
        <end position="66"/>
    </location>
</feature>
<evidence type="ECO:0000256" key="1">
    <source>
        <dbReference type="SAM" id="MobiDB-lite"/>
    </source>
</evidence>
<sequence length="347" mass="36897">MLIASRLRSHEAKQRGFLLDGCGLEGVDMQRLLALLHAGPQEAATISHKHRLDHGSNCSSRSTEVPTSPVAAAEAEAPEQQQQQQQEGAAAESVDSSNREQIQDEGSEGSTERSAAAAAVSLEGGPHSEPPSPSQSSDPQQQPDPASVPASDSLLSEGPPPAPETGEEGQGPQAAAAEVIASIPPLQLGALRSASADVSGQYPLPADSGSETLSPEALSSPPAPSEETPAARPNRPQEAKVENACDLGGDETETDTLAPPLPFPRIDIVFVFEPEGEDLWREDERLLLEEEPKTPHPTTPKKRPRYPYGDGRDILETPELAEARRQFQDKALLQQVEAFRALGVRIV</sequence>
<dbReference type="VEuPathDB" id="ToxoDB:EBH_0070980"/>
<protein>
    <submittedName>
        <fullName evidence="2">Uncharacterized protein</fullName>
    </submittedName>
</protein>
<feature type="compositionally biased region" description="Low complexity" evidence="1">
    <location>
        <begin position="210"/>
        <end position="231"/>
    </location>
</feature>
<evidence type="ECO:0000313" key="2">
    <source>
        <dbReference type="EMBL" id="CDJ54026.1"/>
    </source>
</evidence>
<dbReference type="EMBL" id="HG713520">
    <property type="protein sequence ID" value="CDJ54026.1"/>
    <property type="molecule type" value="Genomic_DNA"/>
</dbReference>
<feature type="region of interest" description="Disordered" evidence="1">
    <location>
        <begin position="46"/>
        <end position="180"/>
    </location>
</feature>